<accession>A0A8T3CEL2</accession>
<evidence type="ECO:0000256" key="2">
    <source>
        <dbReference type="PROSITE-ProRule" id="PRU00108"/>
    </source>
</evidence>
<evidence type="ECO:0000313" key="6">
    <source>
        <dbReference type="Proteomes" id="UP000829196"/>
    </source>
</evidence>
<dbReference type="SMR" id="A0A8T3CEL2"/>
<evidence type="ECO:0000259" key="4">
    <source>
        <dbReference type="PROSITE" id="PS50071"/>
    </source>
</evidence>
<keyword evidence="2" id="KW-0539">Nucleus</keyword>
<dbReference type="EMBL" id="JAGYWB010000001">
    <property type="protein sequence ID" value="KAI0530853.1"/>
    <property type="molecule type" value="Genomic_DNA"/>
</dbReference>
<dbReference type="GO" id="GO:0005634">
    <property type="term" value="C:nucleus"/>
    <property type="evidence" value="ECO:0007669"/>
    <property type="project" value="UniProtKB-SubCell"/>
</dbReference>
<dbReference type="Gene3D" id="1.10.10.60">
    <property type="entry name" value="Homeodomain-like"/>
    <property type="match status" value="1"/>
</dbReference>
<dbReference type="AlphaFoldDB" id="A0A8T3CEL2"/>
<dbReference type="InterPro" id="IPR009057">
    <property type="entry name" value="Homeodomain-like_sf"/>
</dbReference>
<feature type="compositionally biased region" description="Basic and acidic residues" evidence="3">
    <location>
        <begin position="221"/>
        <end position="230"/>
    </location>
</feature>
<dbReference type="SUPFAM" id="SSF46689">
    <property type="entry name" value="Homeodomain-like"/>
    <property type="match status" value="1"/>
</dbReference>
<gene>
    <name evidence="5" type="ORF">KFK09_000401</name>
</gene>
<keyword evidence="6" id="KW-1185">Reference proteome</keyword>
<proteinExistence type="predicted"/>
<dbReference type="SMART" id="SM00389">
    <property type="entry name" value="HOX"/>
    <property type="match status" value="1"/>
</dbReference>
<reference evidence="5" key="1">
    <citation type="journal article" date="2022" name="Front. Genet.">
        <title>Chromosome-Scale Assembly of the Dendrobium nobile Genome Provides Insights Into the Molecular Mechanism of the Biosynthesis of the Medicinal Active Ingredient of Dendrobium.</title>
        <authorList>
            <person name="Xu Q."/>
            <person name="Niu S.-C."/>
            <person name="Li K.-L."/>
            <person name="Zheng P.-J."/>
            <person name="Zhang X.-J."/>
            <person name="Jia Y."/>
            <person name="Liu Y."/>
            <person name="Niu Y.-X."/>
            <person name="Yu L.-H."/>
            <person name="Chen D.-F."/>
            <person name="Zhang G.-Q."/>
        </authorList>
    </citation>
    <scope>NUCLEOTIDE SEQUENCE</scope>
    <source>
        <tissue evidence="5">Leaf</tissue>
    </source>
</reference>
<organism evidence="5 6">
    <name type="scientific">Dendrobium nobile</name>
    <name type="common">Orchid</name>
    <dbReference type="NCBI Taxonomy" id="94219"/>
    <lineage>
        <taxon>Eukaryota</taxon>
        <taxon>Viridiplantae</taxon>
        <taxon>Streptophyta</taxon>
        <taxon>Embryophyta</taxon>
        <taxon>Tracheophyta</taxon>
        <taxon>Spermatophyta</taxon>
        <taxon>Magnoliopsida</taxon>
        <taxon>Liliopsida</taxon>
        <taxon>Asparagales</taxon>
        <taxon>Orchidaceae</taxon>
        <taxon>Epidendroideae</taxon>
        <taxon>Malaxideae</taxon>
        <taxon>Dendrobiinae</taxon>
        <taxon>Dendrobium</taxon>
    </lineage>
</organism>
<sequence>MALVPVRTESSFLESEMDGSVESLGRLLDAQKKIFHSQIDQLKRLVVNQCKLTGVNPLSQEMAAGALSIKIGKKPRDLLNPKAVKYMQSIFAIKDTIGKKETREISALCGVTVTQVRDFFSGQRSKVRKLVSLVREKAAKSDASDAANERCSTNPEETLLYHIDAPSSAVNAKNVGDLAEVPDSNGNLLAIQYYQNVPVSSIDSKPIQVVVPSSSSQRPSAAREQKERKGCSAKSGDRRRRVPVTVGDVLVSLGHKEVEGAEEEAAPTSIPTLLRSTSTPQLDQLVLACFRRKQKEMRFSAASRRSKRVGFSTSAGLVKNTCGFPLKSGNDIWDRHIKKRIALTQDLMGAYGTWTADVQSIVLELLLNFNILEARNGGKISCEKICQGSGSLRHLESVNSRKKTKDRAMKGRKERIF</sequence>
<feature type="compositionally biased region" description="Basic and acidic residues" evidence="3">
    <location>
        <begin position="406"/>
        <end position="417"/>
    </location>
</feature>
<dbReference type="GO" id="GO:0003677">
    <property type="term" value="F:DNA binding"/>
    <property type="evidence" value="ECO:0007669"/>
    <property type="project" value="UniProtKB-UniRule"/>
</dbReference>
<dbReference type="Proteomes" id="UP000829196">
    <property type="component" value="Unassembled WGS sequence"/>
</dbReference>
<comment type="subcellular location">
    <subcellularLocation>
        <location evidence="1 2">Nucleus</location>
    </subcellularLocation>
</comment>
<feature type="region of interest" description="Disordered" evidence="3">
    <location>
        <begin position="397"/>
        <end position="417"/>
    </location>
</feature>
<evidence type="ECO:0000256" key="3">
    <source>
        <dbReference type="SAM" id="MobiDB-lite"/>
    </source>
</evidence>
<dbReference type="PROSITE" id="PS50071">
    <property type="entry name" value="HOMEOBOX_2"/>
    <property type="match status" value="1"/>
</dbReference>
<feature type="DNA-binding region" description="Homeobox" evidence="2">
    <location>
        <begin position="72"/>
        <end position="131"/>
    </location>
</feature>
<feature type="region of interest" description="Disordered" evidence="3">
    <location>
        <begin position="211"/>
        <end position="239"/>
    </location>
</feature>
<name>A0A8T3CEL2_DENNO</name>
<evidence type="ECO:0000256" key="1">
    <source>
        <dbReference type="ARBA" id="ARBA00004123"/>
    </source>
</evidence>
<dbReference type="OrthoDB" id="1920276at2759"/>
<evidence type="ECO:0000313" key="5">
    <source>
        <dbReference type="EMBL" id="KAI0530853.1"/>
    </source>
</evidence>
<feature type="domain" description="Homeobox" evidence="4">
    <location>
        <begin position="70"/>
        <end position="130"/>
    </location>
</feature>
<comment type="caution">
    <text evidence="5">The sequence shown here is derived from an EMBL/GenBank/DDBJ whole genome shotgun (WGS) entry which is preliminary data.</text>
</comment>
<feature type="compositionally biased region" description="Low complexity" evidence="3">
    <location>
        <begin position="211"/>
        <end position="220"/>
    </location>
</feature>
<keyword evidence="2" id="KW-0238">DNA-binding</keyword>
<protein>
    <recommendedName>
        <fullName evidence="4">Homeobox domain-containing protein</fullName>
    </recommendedName>
</protein>
<dbReference type="InterPro" id="IPR001356">
    <property type="entry name" value="HD"/>
</dbReference>
<keyword evidence="2" id="KW-0371">Homeobox</keyword>